<dbReference type="InterPro" id="IPR003607">
    <property type="entry name" value="HD/PDEase_dom"/>
</dbReference>
<keyword evidence="3" id="KW-1185">Reference proteome</keyword>
<accession>A0ABV8NQU8</accession>
<comment type="caution">
    <text evidence="2">The sequence shown here is derived from an EMBL/GenBank/DDBJ whole genome shotgun (WGS) entry which is preliminary data.</text>
</comment>
<dbReference type="SMART" id="SM00471">
    <property type="entry name" value="HDc"/>
    <property type="match status" value="1"/>
</dbReference>
<dbReference type="Pfam" id="PF01966">
    <property type="entry name" value="HD"/>
    <property type="match status" value="1"/>
</dbReference>
<dbReference type="EMBL" id="JBHSBY010000141">
    <property type="protein sequence ID" value="MFC4198587.1"/>
    <property type="molecule type" value="Genomic_DNA"/>
</dbReference>
<dbReference type="Gene3D" id="1.10.3210.10">
    <property type="entry name" value="Hypothetical protein af1432"/>
    <property type="match status" value="1"/>
</dbReference>
<sequence length="211" mass="24656">MNQDTTEINDILCSALIASVREFVETFLKAKLSSGLYFHSIQHTMEVVEATIEIGSQSALSREDFEVVIIAAWFHDIGYGIRYQDHENESANLAGMFLKQHLVEESKIEKIKNCILATRYPQLPSTKLEEIICDADFYHFSRSDYIAHEQALRKEWSTILDMVFSDGDWNELNYKMLKSHQYFTPYGKRVLQVNKFMNLERLEKLTQENRE</sequence>
<reference evidence="3" key="1">
    <citation type="journal article" date="2019" name="Int. J. Syst. Evol. Microbiol.">
        <title>The Global Catalogue of Microorganisms (GCM) 10K type strain sequencing project: providing services to taxonomists for standard genome sequencing and annotation.</title>
        <authorList>
            <consortium name="The Broad Institute Genomics Platform"/>
            <consortium name="The Broad Institute Genome Sequencing Center for Infectious Disease"/>
            <person name="Wu L."/>
            <person name="Ma J."/>
        </authorList>
    </citation>
    <scope>NUCLEOTIDE SEQUENCE [LARGE SCALE GENOMIC DNA]</scope>
    <source>
        <strain evidence="3">CCM 8689</strain>
    </source>
</reference>
<name>A0ABV8NQU8_9SPHI</name>
<evidence type="ECO:0000313" key="2">
    <source>
        <dbReference type="EMBL" id="MFC4198587.1"/>
    </source>
</evidence>
<evidence type="ECO:0000259" key="1">
    <source>
        <dbReference type="SMART" id="SM00471"/>
    </source>
</evidence>
<feature type="domain" description="HD/PDEase" evidence="1">
    <location>
        <begin position="36"/>
        <end position="150"/>
    </location>
</feature>
<dbReference type="PANTHER" id="PTHR21174">
    <property type="match status" value="1"/>
</dbReference>
<dbReference type="Proteomes" id="UP001595792">
    <property type="component" value="Unassembled WGS sequence"/>
</dbReference>
<dbReference type="InterPro" id="IPR006674">
    <property type="entry name" value="HD_domain"/>
</dbReference>
<gene>
    <name evidence="2" type="ORF">ACFOUY_17920</name>
</gene>
<organism evidence="2 3">
    <name type="scientific">Pedobacter jamesrossensis</name>
    <dbReference type="NCBI Taxonomy" id="1908238"/>
    <lineage>
        <taxon>Bacteria</taxon>
        <taxon>Pseudomonadati</taxon>
        <taxon>Bacteroidota</taxon>
        <taxon>Sphingobacteriia</taxon>
        <taxon>Sphingobacteriales</taxon>
        <taxon>Sphingobacteriaceae</taxon>
        <taxon>Pedobacter</taxon>
    </lineage>
</organism>
<dbReference type="InterPro" id="IPR009218">
    <property type="entry name" value="HD_phosphohydro"/>
</dbReference>
<dbReference type="SUPFAM" id="SSF109604">
    <property type="entry name" value="HD-domain/PDEase-like"/>
    <property type="match status" value="1"/>
</dbReference>
<evidence type="ECO:0000313" key="3">
    <source>
        <dbReference type="Proteomes" id="UP001595792"/>
    </source>
</evidence>
<dbReference type="CDD" id="cd00077">
    <property type="entry name" value="HDc"/>
    <property type="match status" value="1"/>
</dbReference>
<dbReference type="RefSeq" id="WP_378962599.1">
    <property type="nucleotide sequence ID" value="NZ_JBHRXC010000016.1"/>
</dbReference>
<proteinExistence type="predicted"/>
<dbReference type="PANTHER" id="PTHR21174:SF0">
    <property type="entry name" value="HD PHOSPHOHYDROLASE FAMILY PROTEIN-RELATED"/>
    <property type="match status" value="1"/>
</dbReference>
<protein>
    <submittedName>
        <fullName evidence="2">HD domain-containing protein</fullName>
    </submittedName>
</protein>